<reference evidence="1 2" key="1">
    <citation type="journal article" date="2022" name="Nat. Ecol. Evol.">
        <title>A masculinizing supergene underlies an exaggerated male reproductive morph in a spider.</title>
        <authorList>
            <person name="Hendrickx F."/>
            <person name="De Corte Z."/>
            <person name="Sonet G."/>
            <person name="Van Belleghem S.M."/>
            <person name="Kostlbacher S."/>
            <person name="Vangestel C."/>
        </authorList>
    </citation>
    <scope>NUCLEOTIDE SEQUENCE [LARGE SCALE GENOMIC DNA]</scope>
    <source>
        <strain evidence="1">W744_W776</strain>
    </source>
</reference>
<sequence length="178" mass="20299">MPLRKTKFREDWLLLLDNNGTKINEWCVKGSDDFSGYCFLCKATVNVSNSGKTQLMQHANTAKHKSLDDARNDCSQSRLVPKPLTKDIFLDLKNSTSDKPKPWILSEEEKLYQTEILWVIHVALNNYSFLSCDSVKTLFSQMFPDSSLPQGIKLSSRKVSYTVSHGLGPYFLKQITDE</sequence>
<protein>
    <recommendedName>
        <fullName evidence="3">BED-type domain-containing protein</fullName>
    </recommendedName>
</protein>
<dbReference type="EMBL" id="JAFNEN010001890">
    <property type="protein sequence ID" value="KAG8173302.1"/>
    <property type="molecule type" value="Genomic_DNA"/>
</dbReference>
<feature type="non-terminal residue" evidence="1">
    <location>
        <position position="178"/>
    </location>
</feature>
<organism evidence="1 2">
    <name type="scientific">Oedothorax gibbosus</name>
    <dbReference type="NCBI Taxonomy" id="931172"/>
    <lineage>
        <taxon>Eukaryota</taxon>
        <taxon>Metazoa</taxon>
        <taxon>Ecdysozoa</taxon>
        <taxon>Arthropoda</taxon>
        <taxon>Chelicerata</taxon>
        <taxon>Arachnida</taxon>
        <taxon>Araneae</taxon>
        <taxon>Araneomorphae</taxon>
        <taxon>Entelegynae</taxon>
        <taxon>Araneoidea</taxon>
        <taxon>Linyphiidae</taxon>
        <taxon>Erigoninae</taxon>
        <taxon>Oedothorax</taxon>
    </lineage>
</organism>
<gene>
    <name evidence="1" type="ORF">JTE90_016297</name>
</gene>
<evidence type="ECO:0000313" key="1">
    <source>
        <dbReference type="EMBL" id="KAG8173302.1"/>
    </source>
</evidence>
<keyword evidence="2" id="KW-1185">Reference proteome</keyword>
<comment type="caution">
    <text evidence="1">The sequence shown here is derived from an EMBL/GenBank/DDBJ whole genome shotgun (WGS) entry which is preliminary data.</text>
</comment>
<name>A0AAV6TNE4_9ARAC</name>
<accession>A0AAV6TNE4</accession>
<evidence type="ECO:0008006" key="3">
    <source>
        <dbReference type="Google" id="ProtNLM"/>
    </source>
</evidence>
<proteinExistence type="predicted"/>
<dbReference type="AlphaFoldDB" id="A0AAV6TNE4"/>
<evidence type="ECO:0000313" key="2">
    <source>
        <dbReference type="Proteomes" id="UP000827092"/>
    </source>
</evidence>
<dbReference type="Proteomes" id="UP000827092">
    <property type="component" value="Unassembled WGS sequence"/>
</dbReference>